<accession>A0AA39M7A6</accession>
<name>A0AA39M7A6_9BILA</name>
<organism evidence="2 3">
    <name type="scientific">Steinernema hermaphroditum</name>
    <dbReference type="NCBI Taxonomy" id="289476"/>
    <lineage>
        <taxon>Eukaryota</taxon>
        <taxon>Metazoa</taxon>
        <taxon>Ecdysozoa</taxon>
        <taxon>Nematoda</taxon>
        <taxon>Chromadorea</taxon>
        <taxon>Rhabditida</taxon>
        <taxon>Tylenchina</taxon>
        <taxon>Panagrolaimomorpha</taxon>
        <taxon>Strongyloidoidea</taxon>
        <taxon>Steinernematidae</taxon>
        <taxon>Steinernema</taxon>
    </lineage>
</organism>
<gene>
    <name evidence="2" type="ORF">QR680_008003</name>
</gene>
<dbReference type="EMBL" id="JAUCMV010000001">
    <property type="protein sequence ID" value="KAK0423155.1"/>
    <property type="molecule type" value="Genomic_DNA"/>
</dbReference>
<evidence type="ECO:0000256" key="1">
    <source>
        <dbReference type="SAM" id="MobiDB-lite"/>
    </source>
</evidence>
<evidence type="ECO:0000313" key="2">
    <source>
        <dbReference type="EMBL" id="KAK0423155.1"/>
    </source>
</evidence>
<sequence length="323" mass="36680">MELSSDVPTCDSPLPRANQDSGEAVKCPATSSILGSLPIEIVCDIFSINLDIQRSDLIQLEGPFGQIAQEKPKVAYVSLQGMFRTDPSERGQDEEPELLREMHQLNGVRIKEVSIYYEHLQSTVELDWQAIRLAMKGHYEKFELHLFNSIPLLDEILASTPSAMCQEVTIECVSSRVKNVNLFVGRFLRQRHEHRISLTSVSGHLSKEIADLAFKLFLSDKMERLMVLRHSEDGKITERQFEELLYFFLNRATANYYCLTGKFVPGELTPLLLLSKGAVEKEITKDYVTSYTLTKGDVLLDVRLKMGFGFVFGANFHRIVQNN</sequence>
<dbReference type="AlphaFoldDB" id="A0AA39M7A6"/>
<feature type="region of interest" description="Disordered" evidence="1">
    <location>
        <begin position="1"/>
        <end position="22"/>
    </location>
</feature>
<evidence type="ECO:0000313" key="3">
    <source>
        <dbReference type="Proteomes" id="UP001175271"/>
    </source>
</evidence>
<keyword evidence="3" id="KW-1185">Reference proteome</keyword>
<proteinExistence type="predicted"/>
<reference evidence="2" key="1">
    <citation type="submission" date="2023-06" db="EMBL/GenBank/DDBJ databases">
        <title>Genomic analysis of the entomopathogenic nematode Steinernema hermaphroditum.</title>
        <authorList>
            <person name="Schwarz E.M."/>
            <person name="Heppert J.K."/>
            <person name="Baniya A."/>
            <person name="Schwartz H.T."/>
            <person name="Tan C.-H."/>
            <person name="Antoshechkin I."/>
            <person name="Sternberg P.W."/>
            <person name="Goodrich-Blair H."/>
            <person name="Dillman A.R."/>
        </authorList>
    </citation>
    <scope>NUCLEOTIDE SEQUENCE</scope>
    <source>
        <strain evidence="2">PS9179</strain>
        <tissue evidence="2">Whole animal</tissue>
    </source>
</reference>
<protein>
    <submittedName>
        <fullName evidence="2">Uncharacterized protein</fullName>
    </submittedName>
</protein>
<dbReference type="Proteomes" id="UP001175271">
    <property type="component" value="Unassembled WGS sequence"/>
</dbReference>
<comment type="caution">
    <text evidence="2">The sequence shown here is derived from an EMBL/GenBank/DDBJ whole genome shotgun (WGS) entry which is preliminary data.</text>
</comment>